<feature type="transmembrane region" description="Helical" evidence="2">
    <location>
        <begin position="47"/>
        <end position="64"/>
    </location>
</feature>
<gene>
    <name evidence="4" type="ORF">ASTO00021_LOCUS11266</name>
</gene>
<feature type="compositionally biased region" description="Polar residues" evidence="1">
    <location>
        <begin position="349"/>
        <end position="358"/>
    </location>
</feature>
<keyword evidence="2" id="KW-0472">Membrane</keyword>
<feature type="transmembrane region" description="Helical" evidence="2">
    <location>
        <begin position="221"/>
        <end position="245"/>
    </location>
</feature>
<dbReference type="PANTHER" id="PTHR22911">
    <property type="entry name" value="ACYL-MALONYL CONDENSING ENZYME-RELATED"/>
    <property type="match status" value="1"/>
</dbReference>
<feature type="region of interest" description="Disordered" evidence="1">
    <location>
        <begin position="307"/>
        <end position="368"/>
    </location>
</feature>
<sequence>MAANWCSCSDWSERGKGLAIAVTAVLILSPDTLLIRLPDMDPWDLNFYRFLFFFMPITVFIIYRSGFIGLFREMKVLGWLGLVAATIYALGGTCFTLATITVGSANTLVCVAAAPMFAAIISIVVLKEYPRRITWIAIFVALCAVGVVVGSGLSTENWYGNLYALCASLTQALYIVIARFANKTKNADILPSLVIAGPMAMILSLCVGAEPGRVDASSADFGYVVLQGFLSSLSFSLLTIAAAYISAPETSLTFLLETVLGPIWVFLVLDEEPTIYTLIGGIILILNLAIHNTWALYLDRKAASAEGNGTGSVEDKNNSDSTQRQDQDEQRDTISEASSEEIKSGLEEATNNNNSTMPESPCEIIQVV</sequence>
<feature type="transmembrane region" description="Helical" evidence="2">
    <location>
        <begin position="17"/>
        <end position="35"/>
    </location>
</feature>
<proteinExistence type="predicted"/>
<feature type="transmembrane region" description="Helical" evidence="2">
    <location>
        <begin position="76"/>
        <end position="100"/>
    </location>
</feature>
<evidence type="ECO:0000256" key="1">
    <source>
        <dbReference type="SAM" id="MobiDB-lite"/>
    </source>
</evidence>
<evidence type="ECO:0000256" key="2">
    <source>
        <dbReference type="SAM" id="Phobius"/>
    </source>
</evidence>
<feature type="domain" description="EamA" evidence="3">
    <location>
        <begin position="159"/>
        <end position="289"/>
    </location>
</feature>
<name>A0A7S3UYX1_9STRA</name>
<dbReference type="GO" id="GO:0016020">
    <property type="term" value="C:membrane"/>
    <property type="evidence" value="ECO:0007669"/>
    <property type="project" value="InterPro"/>
</dbReference>
<dbReference type="SUPFAM" id="SSF103481">
    <property type="entry name" value="Multidrug resistance efflux transporter EmrE"/>
    <property type="match status" value="2"/>
</dbReference>
<feature type="transmembrane region" description="Helical" evidence="2">
    <location>
        <begin position="275"/>
        <end position="298"/>
    </location>
</feature>
<dbReference type="AlphaFoldDB" id="A0A7S3UYX1"/>
<keyword evidence="2" id="KW-0812">Transmembrane</keyword>
<feature type="domain" description="EamA" evidence="3">
    <location>
        <begin position="16"/>
        <end position="149"/>
    </location>
</feature>
<feature type="transmembrane region" description="Helical" evidence="2">
    <location>
        <begin position="106"/>
        <end position="126"/>
    </location>
</feature>
<evidence type="ECO:0000313" key="4">
    <source>
        <dbReference type="EMBL" id="CAE0441125.1"/>
    </source>
</evidence>
<feature type="transmembrane region" description="Helical" evidence="2">
    <location>
        <begin position="158"/>
        <end position="177"/>
    </location>
</feature>
<dbReference type="InterPro" id="IPR000620">
    <property type="entry name" value="EamA_dom"/>
</dbReference>
<evidence type="ECO:0000259" key="3">
    <source>
        <dbReference type="Pfam" id="PF00892"/>
    </source>
</evidence>
<feature type="compositionally biased region" description="Basic and acidic residues" evidence="1">
    <location>
        <begin position="313"/>
        <end position="346"/>
    </location>
</feature>
<keyword evidence="2" id="KW-1133">Transmembrane helix</keyword>
<reference evidence="4" key="1">
    <citation type="submission" date="2021-01" db="EMBL/GenBank/DDBJ databases">
        <authorList>
            <person name="Corre E."/>
            <person name="Pelletier E."/>
            <person name="Niang G."/>
            <person name="Scheremetjew M."/>
            <person name="Finn R."/>
            <person name="Kale V."/>
            <person name="Holt S."/>
            <person name="Cochrane G."/>
            <person name="Meng A."/>
            <person name="Brown T."/>
            <person name="Cohen L."/>
        </authorList>
    </citation>
    <scope>NUCLEOTIDE SEQUENCE</scope>
    <source>
        <strain evidence="4">GSBS06</strain>
    </source>
</reference>
<feature type="transmembrane region" description="Helical" evidence="2">
    <location>
        <begin position="252"/>
        <end position="269"/>
    </location>
</feature>
<feature type="transmembrane region" description="Helical" evidence="2">
    <location>
        <begin position="189"/>
        <end position="209"/>
    </location>
</feature>
<dbReference type="InterPro" id="IPR037185">
    <property type="entry name" value="EmrE-like"/>
</dbReference>
<accession>A0A7S3UYX1</accession>
<protein>
    <recommendedName>
        <fullName evidence="3">EamA domain-containing protein</fullName>
    </recommendedName>
</protein>
<feature type="transmembrane region" description="Helical" evidence="2">
    <location>
        <begin position="133"/>
        <end position="152"/>
    </location>
</feature>
<dbReference type="EMBL" id="HBIN01014855">
    <property type="protein sequence ID" value="CAE0441125.1"/>
    <property type="molecule type" value="Transcribed_RNA"/>
</dbReference>
<organism evidence="4">
    <name type="scientific">Aplanochytrium stocchinoi</name>
    <dbReference type="NCBI Taxonomy" id="215587"/>
    <lineage>
        <taxon>Eukaryota</taxon>
        <taxon>Sar</taxon>
        <taxon>Stramenopiles</taxon>
        <taxon>Bigyra</taxon>
        <taxon>Labyrinthulomycetes</taxon>
        <taxon>Thraustochytrida</taxon>
        <taxon>Thraustochytriidae</taxon>
        <taxon>Aplanochytrium</taxon>
    </lineage>
</organism>
<dbReference type="Pfam" id="PF00892">
    <property type="entry name" value="EamA"/>
    <property type="match status" value="2"/>
</dbReference>